<evidence type="ECO:0000256" key="1">
    <source>
        <dbReference type="SAM" id="Phobius"/>
    </source>
</evidence>
<evidence type="ECO:0000313" key="2">
    <source>
        <dbReference type="EMBL" id="KDN23121.1"/>
    </source>
</evidence>
<dbReference type="AlphaFoldDB" id="A0A066U6N2"/>
<reference evidence="2 3" key="1">
    <citation type="submission" date="2014-05" db="EMBL/GenBank/DDBJ databases">
        <title>Draft genome sequence of Amycolatopsis rifamycinica DSM 46095.</title>
        <authorList>
            <person name="Lal R."/>
            <person name="Saxena A."/>
            <person name="Kumari R."/>
            <person name="Mukherjee U."/>
            <person name="Singh P."/>
            <person name="Sangwan N."/>
            <person name="Mahato N.K."/>
        </authorList>
    </citation>
    <scope>NUCLEOTIDE SEQUENCE [LARGE SCALE GENOMIC DNA]</scope>
    <source>
        <strain evidence="2 3">DSM 46095</strain>
    </source>
</reference>
<keyword evidence="1" id="KW-1133">Transmembrane helix</keyword>
<protein>
    <submittedName>
        <fullName evidence="2">Uncharacterized protein</fullName>
    </submittedName>
</protein>
<dbReference type="Proteomes" id="UP000027345">
    <property type="component" value="Unassembled WGS sequence"/>
</dbReference>
<sequence length="96" mass="10099">MATESQPRAHKAGAFDIRLIIALLIGVYGIILTVMGLGFTSDEEIKKAADVNINLWAGIGMLVVAALFVLWAVIRPLVVPAEPEAETGDTPAVAGE</sequence>
<feature type="transmembrane region" description="Helical" evidence="1">
    <location>
        <begin position="53"/>
        <end position="74"/>
    </location>
</feature>
<feature type="transmembrane region" description="Helical" evidence="1">
    <location>
        <begin position="20"/>
        <end position="41"/>
    </location>
</feature>
<dbReference type="eggNOG" id="ENOG503304C">
    <property type="taxonomic scope" value="Bacteria"/>
</dbReference>
<keyword evidence="3" id="KW-1185">Reference proteome</keyword>
<keyword evidence="1" id="KW-0472">Membrane</keyword>
<name>A0A066U6N2_9PSEU</name>
<organism evidence="2 3">
    <name type="scientific">Amycolatopsis rifamycinica</name>
    <dbReference type="NCBI Taxonomy" id="287986"/>
    <lineage>
        <taxon>Bacteria</taxon>
        <taxon>Bacillati</taxon>
        <taxon>Actinomycetota</taxon>
        <taxon>Actinomycetes</taxon>
        <taxon>Pseudonocardiales</taxon>
        <taxon>Pseudonocardiaceae</taxon>
        <taxon>Amycolatopsis</taxon>
    </lineage>
</organism>
<gene>
    <name evidence="2" type="ORF">DV20_05230</name>
</gene>
<dbReference type="EMBL" id="JMQI01000011">
    <property type="protein sequence ID" value="KDN23121.1"/>
    <property type="molecule type" value="Genomic_DNA"/>
</dbReference>
<proteinExistence type="predicted"/>
<dbReference type="OrthoDB" id="5196985at2"/>
<evidence type="ECO:0000313" key="3">
    <source>
        <dbReference type="Proteomes" id="UP000027345"/>
    </source>
</evidence>
<comment type="caution">
    <text evidence="2">The sequence shown here is derived from an EMBL/GenBank/DDBJ whole genome shotgun (WGS) entry which is preliminary data.</text>
</comment>
<dbReference type="STRING" id="287986.DV20_05230"/>
<dbReference type="RefSeq" id="WP_043776795.1">
    <property type="nucleotide sequence ID" value="NZ_JMQI01000011.1"/>
</dbReference>
<accession>A0A066U6N2</accession>
<keyword evidence="1" id="KW-0812">Transmembrane</keyword>